<protein>
    <submittedName>
        <fullName evidence="1">Uncharacterized protein</fullName>
    </submittedName>
</protein>
<dbReference type="EMBL" id="FOTW01000004">
    <property type="protein sequence ID" value="SFL47124.1"/>
    <property type="molecule type" value="Genomic_DNA"/>
</dbReference>
<evidence type="ECO:0000313" key="2">
    <source>
        <dbReference type="Proteomes" id="UP000199470"/>
    </source>
</evidence>
<keyword evidence="2" id="KW-1185">Reference proteome</keyword>
<dbReference type="Proteomes" id="UP000199470">
    <property type="component" value="Unassembled WGS sequence"/>
</dbReference>
<proteinExistence type="predicted"/>
<name>A0A1I4HYK5_9BURK</name>
<sequence length="113" mass="12359">MNAFPAHVSHHEREVAELRADRELAVEYLRLAVQSLEHTDERVGGMLALSALAEAYGDLAILAVDAGVVDAPLYRLLARSGVPQFNTPAEYETWFGQQMHKLTLDPGACVKSA</sequence>
<dbReference type="RefSeq" id="WP_093382702.1">
    <property type="nucleotide sequence ID" value="NZ_FOTW01000004.1"/>
</dbReference>
<dbReference type="OrthoDB" id="9798416at2"/>
<accession>A0A1I4HYK5</accession>
<dbReference type="AlphaFoldDB" id="A0A1I4HYK5"/>
<reference evidence="1 2" key="1">
    <citation type="submission" date="2016-10" db="EMBL/GenBank/DDBJ databases">
        <authorList>
            <person name="de Groot N.N."/>
        </authorList>
    </citation>
    <scope>NUCLEOTIDE SEQUENCE [LARGE SCALE GENOMIC DNA]</scope>
    <source>
        <strain evidence="1 2">ATCC 43154</strain>
    </source>
</reference>
<organism evidence="1 2">
    <name type="scientific">Rugamonas rubra</name>
    <dbReference type="NCBI Taxonomy" id="758825"/>
    <lineage>
        <taxon>Bacteria</taxon>
        <taxon>Pseudomonadati</taxon>
        <taxon>Pseudomonadota</taxon>
        <taxon>Betaproteobacteria</taxon>
        <taxon>Burkholderiales</taxon>
        <taxon>Oxalobacteraceae</taxon>
        <taxon>Telluria group</taxon>
        <taxon>Rugamonas</taxon>
    </lineage>
</organism>
<evidence type="ECO:0000313" key="1">
    <source>
        <dbReference type="EMBL" id="SFL47124.1"/>
    </source>
</evidence>
<gene>
    <name evidence="1" type="ORF">SAMN02982985_00316</name>
</gene>
<dbReference type="STRING" id="758825.SAMN02982985_00316"/>